<feature type="domain" description="HTH cro/C1-type" evidence="1">
    <location>
        <begin position="18"/>
        <end position="68"/>
    </location>
</feature>
<accession>A0AA46NLN8</accession>
<evidence type="ECO:0000259" key="1">
    <source>
        <dbReference type="PROSITE" id="PS50943"/>
    </source>
</evidence>
<dbReference type="GO" id="GO:0003677">
    <property type="term" value="F:DNA binding"/>
    <property type="evidence" value="ECO:0007669"/>
    <property type="project" value="InterPro"/>
</dbReference>
<dbReference type="Proteomes" id="UP001164100">
    <property type="component" value="Chromosome"/>
</dbReference>
<dbReference type="PROSITE" id="PS50943">
    <property type="entry name" value="HTH_CROC1"/>
    <property type="match status" value="1"/>
</dbReference>
<dbReference type="EMBL" id="CP099556">
    <property type="protein sequence ID" value="UYF42704.1"/>
    <property type="molecule type" value="Genomic_DNA"/>
</dbReference>
<dbReference type="InterPro" id="IPR001387">
    <property type="entry name" value="Cro/C1-type_HTH"/>
</dbReference>
<organism evidence="2 3">
    <name type="scientific">Aliarcobacter cryaerophilus</name>
    <dbReference type="NCBI Taxonomy" id="28198"/>
    <lineage>
        <taxon>Bacteria</taxon>
        <taxon>Pseudomonadati</taxon>
        <taxon>Campylobacterota</taxon>
        <taxon>Epsilonproteobacteria</taxon>
        <taxon>Campylobacterales</taxon>
        <taxon>Arcobacteraceae</taxon>
        <taxon>Aliarcobacter</taxon>
    </lineage>
</organism>
<dbReference type="RefSeq" id="WP_263514245.1">
    <property type="nucleotide sequence ID" value="NZ_CP099556.1"/>
</dbReference>
<proteinExistence type="predicted"/>
<gene>
    <name evidence="2" type="ORF">NGX11_07260</name>
</gene>
<sequence>MELKYIFKQIHSYIECKREGKRINQKNMAKELGISYRTYSEYYRGSSQTLAIKVLLKMLNKLKDDEILFIVRMAEERDEIENKQVKLSHKNNIS</sequence>
<dbReference type="AlphaFoldDB" id="A0AA46NLN8"/>
<dbReference type="Gene3D" id="1.10.260.40">
    <property type="entry name" value="lambda repressor-like DNA-binding domains"/>
    <property type="match status" value="1"/>
</dbReference>
<dbReference type="InterPro" id="IPR010982">
    <property type="entry name" value="Lambda_DNA-bd_dom_sf"/>
</dbReference>
<dbReference type="SUPFAM" id="SSF47413">
    <property type="entry name" value="lambda repressor-like DNA-binding domains"/>
    <property type="match status" value="1"/>
</dbReference>
<name>A0AA46NLN8_9BACT</name>
<protein>
    <submittedName>
        <fullName evidence="2">Helix-turn-helix domain-containing protein</fullName>
    </submittedName>
</protein>
<evidence type="ECO:0000313" key="2">
    <source>
        <dbReference type="EMBL" id="UYF42704.1"/>
    </source>
</evidence>
<reference evidence="2" key="1">
    <citation type="journal article" date="2022" name="Front. Microbiol.">
        <title>Species classification and novel plasmid identifications in Arcobacter cryaerophilus and Arcobacter cryaerophilus-like organisms.</title>
        <authorList>
            <person name="Zhou G."/>
            <person name="Wang M."/>
            <person name="Wang H."/>
            <person name="Chen X."/>
            <person name="Gu Y."/>
            <person name="Shao Z."/>
            <person name="Zhang J."/>
            <person name="Zhang M."/>
        </authorList>
    </citation>
    <scope>NUCLEOTIDE SEQUENCE</scope>
    <source>
        <strain evidence="2">ICDCAC48</strain>
    </source>
</reference>
<evidence type="ECO:0000313" key="3">
    <source>
        <dbReference type="Proteomes" id="UP001164100"/>
    </source>
</evidence>